<accession>A0ABP1CKM7</accession>
<evidence type="ECO:0000259" key="16">
    <source>
        <dbReference type="PROSITE" id="PS51698"/>
    </source>
</evidence>
<dbReference type="InterPro" id="IPR038959">
    <property type="entry name" value="Prp19"/>
</dbReference>
<dbReference type="SUPFAM" id="SSF50978">
    <property type="entry name" value="WD40 repeat-like"/>
    <property type="match status" value="1"/>
</dbReference>
<dbReference type="PROSITE" id="PS50082">
    <property type="entry name" value="WD_REPEATS_2"/>
    <property type="match status" value="1"/>
</dbReference>
<reference evidence="18" key="1">
    <citation type="submission" date="2024-04" db="EMBL/GenBank/DDBJ databases">
        <authorList>
            <person name="Shaw F."/>
            <person name="Minotto A."/>
        </authorList>
    </citation>
    <scope>NUCLEOTIDE SEQUENCE [LARGE SCALE GENOMIC DNA]</scope>
</reference>
<keyword evidence="4 14" id="KW-0853">WD repeat</keyword>
<dbReference type="InterPro" id="IPR036322">
    <property type="entry name" value="WD40_repeat_dom_sf"/>
</dbReference>
<comment type="subunit">
    <text evidence="15">Homotetramer.</text>
</comment>
<dbReference type="InterPro" id="IPR055340">
    <property type="entry name" value="RING-Ubox_PRP19"/>
</dbReference>
<keyword evidence="11 15" id="KW-0508">mRNA splicing</keyword>
<keyword evidence="6 15" id="KW-0808">Transferase</keyword>
<dbReference type="PANTHER" id="PTHR43995">
    <property type="entry name" value="PRE-MRNA-PROCESSING FACTOR 19"/>
    <property type="match status" value="1"/>
</dbReference>
<evidence type="ECO:0000313" key="17">
    <source>
        <dbReference type="EMBL" id="CAL1696242.1"/>
    </source>
</evidence>
<protein>
    <recommendedName>
        <fullName evidence="15">Pre-mRNA-processing factor 19</fullName>
        <ecNumber evidence="15">2.3.2.27</ecNumber>
    </recommendedName>
</protein>
<keyword evidence="13 15" id="KW-0539">Nucleus</keyword>
<dbReference type="InterPro" id="IPR013915">
    <property type="entry name" value="Prp19_cc"/>
</dbReference>
<proteinExistence type="inferred from homology"/>
<dbReference type="InterPro" id="IPR024977">
    <property type="entry name" value="Apc4-like_WD40_dom"/>
</dbReference>
<dbReference type="PROSITE" id="PS50294">
    <property type="entry name" value="WD_REPEATS_REGION"/>
    <property type="match status" value="1"/>
</dbReference>
<evidence type="ECO:0000256" key="11">
    <source>
        <dbReference type="ARBA" id="ARBA00023187"/>
    </source>
</evidence>
<evidence type="ECO:0000313" key="18">
    <source>
        <dbReference type="Proteomes" id="UP001497453"/>
    </source>
</evidence>
<comment type="pathway">
    <text evidence="2 15">Protein modification; protein ubiquitination.</text>
</comment>
<dbReference type="Pfam" id="PF04564">
    <property type="entry name" value="U-box"/>
    <property type="match status" value="1"/>
</dbReference>
<evidence type="ECO:0000256" key="5">
    <source>
        <dbReference type="ARBA" id="ARBA00022664"/>
    </source>
</evidence>
<keyword evidence="5 15" id="KW-0507">mRNA processing</keyword>
<feature type="domain" description="U-box" evidence="16">
    <location>
        <begin position="1"/>
        <end position="71"/>
    </location>
</feature>
<evidence type="ECO:0000256" key="14">
    <source>
        <dbReference type="PROSITE-ProRule" id="PRU00221"/>
    </source>
</evidence>
<comment type="subcellular location">
    <subcellularLocation>
        <location evidence="1 15">Nucleus</location>
    </subcellularLocation>
</comment>
<dbReference type="SMART" id="SM00504">
    <property type="entry name" value="Ubox"/>
    <property type="match status" value="1"/>
</dbReference>
<dbReference type="InterPro" id="IPR013083">
    <property type="entry name" value="Znf_RING/FYVE/PHD"/>
</dbReference>
<keyword evidence="9 15" id="KW-0227">DNA damage</keyword>
<evidence type="ECO:0000256" key="3">
    <source>
        <dbReference type="ARBA" id="ARBA00006388"/>
    </source>
</evidence>
<keyword evidence="18" id="KW-1185">Reference proteome</keyword>
<comment type="similarity">
    <text evidence="3 15">Belongs to the WD repeat PRP19 family.</text>
</comment>
<feature type="repeat" description="WD" evidence="14">
    <location>
        <begin position="272"/>
        <end position="307"/>
    </location>
</feature>
<dbReference type="Pfam" id="PF00400">
    <property type="entry name" value="WD40"/>
    <property type="match status" value="2"/>
</dbReference>
<name>A0ABP1CKM7_9APHY</name>
<comment type="catalytic activity">
    <reaction evidence="15">
        <text>S-ubiquitinyl-[E2 ubiquitin-conjugating enzyme]-L-cysteine + [acceptor protein]-L-lysine = [E2 ubiquitin-conjugating enzyme]-L-cysteine + N(6)-ubiquitinyl-[acceptor protein]-L-lysine.</text>
        <dbReference type="EC" id="2.3.2.27"/>
    </reaction>
</comment>
<dbReference type="CDD" id="cd16656">
    <property type="entry name" value="RING-Ubox_PRP19"/>
    <property type="match status" value="1"/>
</dbReference>
<dbReference type="InterPro" id="IPR015943">
    <property type="entry name" value="WD40/YVTN_repeat-like_dom_sf"/>
</dbReference>
<dbReference type="EC" id="2.3.2.27" evidence="15"/>
<evidence type="ECO:0000256" key="2">
    <source>
        <dbReference type="ARBA" id="ARBA00004906"/>
    </source>
</evidence>
<dbReference type="InterPro" id="IPR003613">
    <property type="entry name" value="Ubox_domain"/>
</dbReference>
<keyword evidence="10 15" id="KW-0833">Ubl conjugation pathway</keyword>
<evidence type="ECO:0000256" key="12">
    <source>
        <dbReference type="ARBA" id="ARBA00023204"/>
    </source>
</evidence>
<organism evidence="17 18">
    <name type="scientific">Somion occarium</name>
    <dbReference type="NCBI Taxonomy" id="3059160"/>
    <lineage>
        <taxon>Eukaryota</taxon>
        <taxon>Fungi</taxon>
        <taxon>Dikarya</taxon>
        <taxon>Basidiomycota</taxon>
        <taxon>Agaricomycotina</taxon>
        <taxon>Agaricomycetes</taxon>
        <taxon>Polyporales</taxon>
        <taxon>Cerrenaceae</taxon>
        <taxon>Somion</taxon>
    </lineage>
</organism>
<comment type="function">
    <text evidence="15">Ubiquitin-protein ligase which is mainly involved pre-mRNA splicing and DNA repair. Required for pre-mRNA splicing as component of the spliceosome.</text>
</comment>
<sequence length="525" mass="56794">MFFCSISGEPPQDPVVSSKSGQVYERRLILKYINESGKDPITGETLEEGDLITIKASPQAPAPRPPSATSIPALLQSLQNEWDAAMLETFTLKQQYNALRQELSVALYAQDAATRVVARLMRERDAAREYVFFVCYQPKDIIYVYIFTFTRALASVSATMGVAAPPTNGDVEMVEPQEAGGLPEHIAKQIDETHAALSAARKKRKVLAGYVSPAAVKTFTAKHTIPSLHSSSPAGITSLALSQSNPSQFLTGGNDKIVQIYDRSTDKVLASLKGHTKKINHVAFREREGESTLVLSGGADKIAKIWSHDSASGEYIPKSTIRVHKGEITGLAVHPSSTILALSSTDKTYSLHDLNTFEAVFRSAESDEPFTSLSIHPDGTLLGLGTPASTIQIYDIRSGAIVASLTPPDSPPFTVNTLSFSENGYHLLAPDSLSSVGVWDLRKPKITTSIKLGDGFKVNKVSYDSSAQLLGVAGTEGLRVFAHKTWEELVRFEEGGETSTLAFGQDGKEIWGVSGRDVRIWGLPA</sequence>
<dbReference type="SUPFAM" id="SSF57850">
    <property type="entry name" value="RING/U-box"/>
    <property type="match status" value="1"/>
</dbReference>
<evidence type="ECO:0000256" key="10">
    <source>
        <dbReference type="ARBA" id="ARBA00022786"/>
    </source>
</evidence>
<keyword evidence="7 15" id="KW-0747">Spliceosome</keyword>
<evidence type="ECO:0000256" key="1">
    <source>
        <dbReference type="ARBA" id="ARBA00004123"/>
    </source>
</evidence>
<keyword evidence="8" id="KW-0677">Repeat</keyword>
<dbReference type="PANTHER" id="PTHR43995:SF1">
    <property type="entry name" value="PRE-MRNA-PROCESSING FACTOR 19"/>
    <property type="match status" value="1"/>
</dbReference>
<dbReference type="EMBL" id="OZ037944">
    <property type="protein sequence ID" value="CAL1696242.1"/>
    <property type="molecule type" value="Genomic_DNA"/>
</dbReference>
<evidence type="ECO:0000256" key="9">
    <source>
        <dbReference type="ARBA" id="ARBA00022763"/>
    </source>
</evidence>
<dbReference type="PROSITE" id="PS51698">
    <property type="entry name" value="U_BOX"/>
    <property type="match status" value="1"/>
</dbReference>
<keyword evidence="12 15" id="KW-0234">DNA repair</keyword>
<evidence type="ECO:0000256" key="15">
    <source>
        <dbReference type="RuleBase" id="RU367101"/>
    </source>
</evidence>
<dbReference type="Pfam" id="PF08606">
    <property type="entry name" value="Prp19"/>
    <property type="match status" value="1"/>
</dbReference>
<evidence type="ECO:0000256" key="13">
    <source>
        <dbReference type="ARBA" id="ARBA00023242"/>
    </source>
</evidence>
<gene>
    <name evidence="17" type="ORF">GFSPODELE1_LOCUS1107</name>
</gene>
<dbReference type="Proteomes" id="UP001497453">
    <property type="component" value="Chromosome 1"/>
</dbReference>
<dbReference type="Gene3D" id="3.30.40.10">
    <property type="entry name" value="Zinc/RING finger domain, C3HC4 (zinc finger)"/>
    <property type="match status" value="1"/>
</dbReference>
<dbReference type="Gene3D" id="2.130.10.10">
    <property type="entry name" value="YVTN repeat-like/Quinoprotein amine dehydrogenase"/>
    <property type="match status" value="1"/>
</dbReference>
<evidence type="ECO:0000256" key="6">
    <source>
        <dbReference type="ARBA" id="ARBA00022679"/>
    </source>
</evidence>
<evidence type="ECO:0000256" key="4">
    <source>
        <dbReference type="ARBA" id="ARBA00022574"/>
    </source>
</evidence>
<evidence type="ECO:0000256" key="7">
    <source>
        <dbReference type="ARBA" id="ARBA00022728"/>
    </source>
</evidence>
<evidence type="ECO:0000256" key="8">
    <source>
        <dbReference type="ARBA" id="ARBA00022737"/>
    </source>
</evidence>
<dbReference type="Pfam" id="PF12894">
    <property type="entry name" value="ANAPC4_WD40"/>
    <property type="match status" value="1"/>
</dbReference>
<dbReference type="InterPro" id="IPR001680">
    <property type="entry name" value="WD40_rpt"/>
</dbReference>
<dbReference type="SMART" id="SM00320">
    <property type="entry name" value="WD40"/>
    <property type="match status" value="7"/>
</dbReference>